<dbReference type="Proteomes" id="UP001228581">
    <property type="component" value="Unassembled WGS sequence"/>
</dbReference>
<feature type="domain" description="Macro" evidence="1">
    <location>
        <begin position="13"/>
        <end position="210"/>
    </location>
</feature>
<accession>A0ABT7CPR4</accession>
<dbReference type="RefSeq" id="WP_314000031.1">
    <property type="nucleotide sequence ID" value="NZ_JASJOT010000017.1"/>
</dbReference>
<protein>
    <submittedName>
        <fullName evidence="2">Macro domain-containing protein</fullName>
    </submittedName>
</protein>
<evidence type="ECO:0000259" key="1">
    <source>
        <dbReference type="PROSITE" id="PS51154"/>
    </source>
</evidence>
<reference evidence="2 3" key="1">
    <citation type="submission" date="2023-05" db="EMBL/GenBank/DDBJ databases">
        <authorList>
            <person name="Zhang X."/>
        </authorList>
    </citation>
    <scope>NUCLEOTIDE SEQUENCE [LARGE SCALE GENOMIC DNA]</scope>
    <source>
        <strain evidence="2 3">DM2B3-1</strain>
    </source>
</reference>
<dbReference type="SMART" id="SM00506">
    <property type="entry name" value="A1pp"/>
    <property type="match status" value="1"/>
</dbReference>
<evidence type="ECO:0000313" key="3">
    <source>
        <dbReference type="Proteomes" id="UP001228581"/>
    </source>
</evidence>
<dbReference type="InterPro" id="IPR002589">
    <property type="entry name" value="Macro_dom"/>
</dbReference>
<dbReference type="EMBL" id="JASJOT010000017">
    <property type="protein sequence ID" value="MDJ1495734.1"/>
    <property type="molecule type" value="Genomic_DNA"/>
</dbReference>
<gene>
    <name evidence="2" type="ORF">QNI19_22550</name>
</gene>
<dbReference type="SUPFAM" id="SSF52949">
    <property type="entry name" value="Macro domain-like"/>
    <property type="match status" value="1"/>
</dbReference>
<name>A0ABT7CPR4_9BACT</name>
<proteinExistence type="predicted"/>
<dbReference type="InterPro" id="IPR043472">
    <property type="entry name" value="Macro_dom-like"/>
</dbReference>
<dbReference type="Gene3D" id="3.40.220.10">
    <property type="entry name" value="Leucine Aminopeptidase, subunit E, domain 1"/>
    <property type="match status" value="1"/>
</dbReference>
<dbReference type="Pfam" id="PF01661">
    <property type="entry name" value="Macro"/>
    <property type="match status" value="1"/>
</dbReference>
<comment type="caution">
    <text evidence="2">The sequence shown here is derived from an EMBL/GenBank/DDBJ whole genome shotgun (WGS) entry which is preliminary data.</text>
</comment>
<evidence type="ECO:0000313" key="2">
    <source>
        <dbReference type="EMBL" id="MDJ1495734.1"/>
    </source>
</evidence>
<dbReference type="PROSITE" id="PS51154">
    <property type="entry name" value="MACRO"/>
    <property type="match status" value="1"/>
</dbReference>
<keyword evidence="3" id="KW-1185">Reference proteome</keyword>
<organism evidence="2 3">
    <name type="scientific">Xanthocytophaga flava</name>
    <dbReference type="NCBI Taxonomy" id="3048013"/>
    <lineage>
        <taxon>Bacteria</taxon>
        <taxon>Pseudomonadati</taxon>
        <taxon>Bacteroidota</taxon>
        <taxon>Cytophagia</taxon>
        <taxon>Cytophagales</taxon>
        <taxon>Rhodocytophagaceae</taxon>
        <taxon>Xanthocytophaga</taxon>
    </lineage>
</organism>
<sequence>MQFYFIDTNKQVTDAWSKVFEGIPNVSVLNDSIFEHPCDAIVSPANSFGYMNGGIDFVISKNLGWHIEKRLQKIIREKYYGELLVGQAEIVTTDHPSFPYLISAPTMRLPMTILRTPNVYLCMKAIVTLLQYGKFADGQQIKDKVNSVAIPGLGTGIGQFPPILCARQMRIAWEDVMNEKHTTEKGWEEMRSNYAYFYTGDPKDLKYPIP</sequence>